<dbReference type="InterPro" id="IPR036427">
    <property type="entry name" value="Bromodomain-like_sf"/>
</dbReference>
<evidence type="ECO:0000313" key="5">
    <source>
        <dbReference type="Proteomes" id="UP001446871"/>
    </source>
</evidence>
<dbReference type="SUPFAM" id="SSF47370">
    <property type="entry name" value="Bromodomain"/>
    <property type="match status" value="1"/>
</dbReference>
<comment type="caution">
    <text evidence="4">The sequence shown here is derived from an EMBL/GenBank/DDBJ whole genome shotgun (WGS) entry which is preliminary data.</text>
</comment>
<keyword evidence="1 2" id="KW-0103">Bromodomain</keyword>
<dbReference type="Proteomes" id="UP001446871">
    <property type="component" value="Unassembled WGS sequence"/>
</dbReference>
<accession>A0ABR1VZX2</accession>
<evidence type="ECO:0000256" key="1">
    <source>
        <dbReference type="ARBA" id="ARBA00023117"/>
    </source>
</evidence>
<organism evidence="4 5">
    <name type="scientific">Apiospora saccharicola</name>
    <dbReference type="NCBI Taxonomy" id="335842"/>
    <lineage>
        <taxon>Eukaryota</taxon>
        <taxon>Fungi</taxon>
        <taxon>Dikarya</taxon>
        <taxon>Ascomycota</taxon>
        <taxon>Pezizomycotina</taxon>
        <taxon>Sordariomycetes</taxon>
        <taxon>Xylariomycetidae</taxon>
        <taxon>Amphisphaeriales</taxon>
        <taxon>Apiosporaceae</taxon>
        <taxon>Apiospora</taxon>
    </lineage>
</organism>
<evidence type="ECO:0000259" key="3">
    <source>
        <dbReference type="PROSITE" id="PS50014"/>
    </source>
</evidence>
<keyword evidence="5" id="KW-1185">Reference proteome</keyword>
<proteinExistence type="predicted"/>
<dbReference type="Pfam" id="PF00439">
    <property type="entry name" value="Bromodomain"/>
    <property type="match status" value="1"/>
</dbReference>
<feature type="domain" description="Bromo" evidence="3">
    <location>
        <begin position="1"/>
        <end position="43"/>
    </location>
</feature>
<dbReference type="PANTHER" id="PTHR45750:SF3">
    <property type="entry name" value="HISTONE ACETYLTRANSFERASE"/>
    <property type="match status" value="1"/>
</dbReference>
<dbReference type="InterPro" id="IPR001487">
    <property type="entry name" value="Bromodomain"/>
</dbReference>
<evidence type="ECO:0000313" key="4">
    <source>
        <dbReference type="EMBL" id="KAK8076799.1"/>
    </source>
</evidence>
<sequence length="68" mass="8011">MDLSAMEAKLLADQYKTPEAFIEDAQLIFDNCRKYNIRTTPYTKSANKLERYMWQKLKAVPEWSHLGV</sequence>
<name>A0ABR1VZX2_9PEZI</name>
<dbReference type="Gene3D" id="1.20.920.10">
    <property type="entry name" value="Bromodomain-like"/>
    <property type="match status" value="1"/>
</dbReference>
<protein>
    <submittedName>
        <fullName evidence="4">Histone acetyltransferase</fullName>
    </submittedName>
</protein>
<dbReference type="PANTHER" id="PTHR45750">
    <property type="entry name" value="GH11602P"/>
    <property type="match status" value="1"/>
</dbReference>
<dbReference type="InterPro" id="IPR037800">
    <property type="entry name" value="GCN5"/>
</dbReference>
<gene>
    <name evidence="4" type="ORF">PG996_002969</name>
</gene>
<dbReference type="PROSITE" id="PS50014">
    <property type="entry name" value="BROMODOMAIN_2"/>
    <property type="match status" value="1"/>
</dbReference>
<dbReference type="EMBL" id="JAQQWM010000002">
    <property type="protein sequence ID" value="KAK8076799.1"/>
    <property type="molecule type" value="Genomic_DNA"/>
</dbReference>
<reference evidence="4 5" key="1">
    <citation type="submission" date="2023-01" db="EMBL/GenBank/DDBJ databases">
        <title>Analysis of 21 Apiospora genomes using comparative genomics revels a genus with tremendous synthesis potential of carbohydrate active enzymes and secondary metabolites.</title>
        <authorList>
            <person name="Sorensen T."/>
        </authorList>
    </citation>
    <scope>NUCLEOTIDE SEQUENCE [LARGE SCALE GENOMIC DNA]</scope>
    <source>
        <strain evidence="4 5">CBS 83171</strain>
    </source>
</reference>
<evidence type="ECO:0000256" key="2">
    <source>
        <dbReference type="PROSITE-ProRule" id="PRU00035"/>
    </source>
</evidence>